<name>A0A0C3CSU2_9AGAM</name>
<dbReference type="EMBL" id="KN822247">
    <property type="protein sequence ID" value="KIM51640.1"/>
    <property type="molecule type" value="Genomic_DNA"/>
</dbReference>
<organism evidence="1 2">
    <name type="scientific">Scleroderma citrinum Foug A</name>
    <dbReference type="NCBI Taxonomy" id="1036808"/>
    <lineage>
        <taxon>Eukaryota</taxon>
        <taxon>Fungi</taxon>
        <taxon>Dikarya</taxon>
        <taxon>Basidiomycota</taxon>
        <taxon>Agaricomycotina</taxon>
        <taxon>Agaricomycetes</taxon>
        <taxon>Agaricomycetidae</taxon>
        <taxon>Boletales</taxon>
        <taxon>Sclerodermatineae</taxon>
        <taxon>Sclerodermataceae</taxon>
        <taxon>Scleroderma</taxon>
    </lineage>
</organism>
<gene>
    <name evidence="1" type="ORF">SCLCIDRAFT_142860</name>
</gene>
<accession>A0A0C3CSU2</accession>
<dbReference type="OrthoDB" id="2634326at2759"/>
<proteinExistence type="predicted"/>
<evidence type="ECO:0000313" key="2">
    <source>
        <dbReference type="Proteomes" id="UP000053989"/>
    </source>
</evidence>
<reference evidence="2" key="2">
    <citation type="submission" date="2015-01" db="EMBL/GenBank/DDBJ databases">
        <title>Evolutionary Origins and Diversification of the Mycorrhizal Mutualists.</title>
        <authorList>
            <consortium name="DOE Joint Genome Institute"/>
            <consortium name="Mycorrhizal Genomics Consortium"/>
            <person name="Kohler A."/>
            <person name="Kuo A."/>
            <person name="Nagy L.G."/>
            <person name="Floudas D."/>
            <person name="Copeland A."/>
            <person name="Barry K.W."/>
            <person name="Cichocki N."/>
            <person name="Veneault-Fourrey C."/>
            <person name="LaButti K."/>
            <person name="Lindquist E.A."/>
            <person name="Lipzen A."/>
            <person name="Lundell T."/>
            <person name="Morin E."/>
            <person name="Murat C."/>
            <person name="Riley R."/>
            <person name="Ohm R."/>
            <person name="Sun H."/>
            <person name="Tunlid A."/>
            <person name="Henrissat B."/>
            <person name="Grigoriev I.V."/>
            <person name="Hibbett D.S."/>
            <person name="Martin F."/>
        </authorList>
    </citation>
    <scope>NUCLEOTIDE SEQUENCE [LARGE SCALE GENOMIC DNA]</scope>
    <source>
        <strain evidence="2">Foug A</strain>
    </source>
</reference>
<reference evidence="1 2" key="1">
    <citation type="submission" date="2014-04" db="EMBL/GenBank/DDBJ databases">
        <authorList>
            <consortium name="DOE Joint Genome Institute"/>
            <person name="Kuo A."/>
            <person name="Kohler A."/>
            <person name="Nagy L.G."/>
            <person name="Floudas D."/>
            <person name="Copeland A."/>
            <person name="Barry K.W."/>
            <person name="Cichocki N."/>
            <person name="Veneault-Fourrey C."/>
            <person name="LaButti K."/>
            <person name="Lindquist E.A."/>
            <person name="Lipzen A."/>
            <person name="Lundell T."/>
            <person name="Morin E."/>
            <person name="Murat C."/>
            <person name="Sun H."/>
            <person name="Tunlid A."/>
            <person name="Henrissat B."/>
            <person name="Grigoriev I.V."/>
            <person name="Hibbett D.S."/>
            <person name="Martin F."/>
            <person name="Nordberg H.P."/>
            <person name="Cantor M.N."/>
            <person name="Hua S.X."/>
        </authorList>
    </citation>
    <scope>NUCLEOTIDE SEQUENCE [LARGE SCALE GENOMIC DNA]</scope>
    <source>
        <strain evidence="1 2">Foug A</strain>
    </source>
</reference>
<sequence>MGEFTLDFDDCQCLFESRIPVWLIQKWSMVLNDINVHKIVETTCPLGIVTEPQEFCVGHILKWDSWQYYARESWHWQTWCSPTVGLKQFVPPPGDNINNTDSSVGGQWDLVQVLSNVRVCLPTLRSCTVHKFNINPWSSVVGGSRQPRIVNTNAKLWEDPTNPAVPSSIYSWHVTLQDIDKTANWVHVDAPKMAYFFPHPALFVRGKSAEHKEQYLHNWLVSQSAWITRLLTCDSSPVPSHSWCDFLNLIPTNFTSTHSGQQLKATANLFRPSFIRSTCEEPLEVQFHNLTLNLASLGTLDKTTKGKILWDLYEHNFQFELVVLDCLLCPQIWLDPNNK</sequence>
<dbReference type="InParanoid" id="A0A0C3CSU2"/>
<evidence type="ECO:0000313" key="1">
    <source>
        <dbReference type="EMBL" id="KIM51640.1"/>
    </source>
</evidence>
<dbReference type="HOGENOM" id="CLU_048776_0_0_1"/>
<dbReference type="AlphaFoldDB" id="A0A0C3CSU2"/>
<protein>
    <submittedName>
        <fullName evidence="1">Uncharacterized protein</fullName>
    </submittedName>
</protein>
<keyword evidence="2" id="KW-1185">Reference proteome</keyword>
<dbReference type="Proteomes" id="UP000053989">
    <property type="component" value="Unassembled WGS sequence"/>
</dbReference>